<evidence type="ECO:0000256" key="1">
    <source>
        <dbReference type="SAM" id="MobiDB-lite"/>
    </source>
</evidence>
<keyword evidence="3" id="KW-1185">Reference proteome</keyword>
<accession>A0A5B7JDT4</accession>
<evidence type="ECO:0000313" key="2">
    <source>
        <dbReference type="EMBL" id="MPC90514.1"/>
    </source>
</evidence>
<comment type="caution">
    <text evidence="2">The sequence shown here is derived from an EMBL/GenBank/DDBJ whole genome shotgun (WGS) entry which is preliminary data.</text>
</comment>
<protein>
    <submittedName>
        <fullName evidence="2">Uncharacterized protein</fullName>
    </submittedName>
</protein>
<organism evidence="2 3">
    <name type="scientific">Portunus trituberculatus</name>
    <name type="common">Swimming crab</name>
    <name type="synonym">Neptunus trituberculatus</name>
    <dbReference type="NCBI Taxonomy" id="210409"/>
    <lineage>
        <taxon>Eukaryota</taxon>
        <taxon>Metazoa</taxon>
        <taxon>Ecdysozoa</taxon>
        <taxon>Arthropoda</taxon>
        <taxon>Crustacea</taxon>
        <taxon>Multicrustacea</taxon>
        <taxon>Malacostraca</taxon>
        <taxon>Eumalacostraca</taxon>
        <taxon>Eucarida</taxon>
        <taxon>Decapoda</taxon>
        <taxon>Pleocyemata</taxon>
        <taxon>Brachyura</taxon>
        <taxon>Eubrachyura</taxon>
        <taxon>Portunoidea</taxon>
        <taxon>Portunidae</taxon>
        <taxon>Portuninae</taxon>
        <taxon>Portunus</taxon>
    </lineage>
</organism>
<sequence length="81" mass="10125">MDFYHHHHRRLYHQYHHYGRLLWHRSHTNKNKSQVSRMCPLDPFFPASVFLVPQFISNQSRTRRKKTIKRKGEKKERKKKK</sequence>
<dbReference type="AlphaFoldDB" id="A0A5B7JDT4"/>
<gene>
    <name evidence="2" type="ORF">E2C01_085504</name>
</gene>
<name>A0A5B7JDT4_PORTR</name>
<dbReference type="EMBL" id="VSRR010084621">
    <property type="protein sequence ID" value="MPC90514.1"/>
    <property type="molecule type" value="Genomic_DNA"/>
</dbReference>
<feature type="region of interest" description="Disordered" evidence="1">
    <location>
        <begin position="60"/>
        <end position="81"/>
    </location>
</feature>
<proteinExistence type="predicted"/>
<dbReference type="Proteomes" id="UP000324222">
    <property type="component" value="Unassembled WGS sequence"/>
</dbReference>
<evidence type="ECO:0000313" key="3">
    <source>
        <dbReference type="Proteomes" id="UP000324222"/>
    </source>
</evidence>
<reference evidence="2 3" key="1">
    <citation type="submission" date="2019-05" db="EMBL/GenBank/DDBJ databases">
        <title>Another draft genome of Portunus trituberculatus and its Hox gene families provides insights of decapod evolution.</title>
        <authorList>
            <person name="Jeong J.-H."/>
            <person name="Song I."/>
            <person name="Kim S."/>
            <person name="Choi T."/>
            <person name="Kim D."/>
            <person name="Ryu S."/>
            <person name="Kim W."/>
        </authorList>
    </citation>
    <scope>NUCLEOTIDE SEQUENCE [LARGE SCALE GENOMIC DNA]</scope>
    <source>
        <tissue evidence="2">Muscle</tissue>
    </source>
</reference>
<feature type="compositionally biased region" description="Basic residues" evidence="1">
    <location>
        <begin position="61"/>
        <end position="81"/>
    </location>
</feature>